<dbReference type="EMBL" id="AGNL01048258">
    <property type="protein sequence ID" value="EJK45768.1"/>
    <property type="molecule type" value="Genomic_DNA"/>
</dbReference>
<dbReference type="InterPro" id="IPR006597">
    <property type="entry name" value="Sel1-like"/>
</dbReference>
<evidence type="ECO:0000256" key="1">
    <source>
        <dbReference type="ARBA" id="ARBA00038101"/>
    </source>
</evidence>
<feature type="region of interest" description="Disordered" evidence="2">
    <location>
        <begin position="150"/>
        <end position="169"/>
    </location>
</feature>
<reference evidence="3 4" key="1">
    <citation type="journal article" date="2012" name="Genome Biol.">
        <title>Genome and low-iron response of an oceanic diatom adapted to chronic iron limitation.</title>
        <authorList>
            <person name="Lommer M."/>
            <person name="Specht M."/>
            <person name="Roy A.S."/>
            <person name="Kraemer L."/>
            <person name="Andreson R."/>
            <person name="Gutowska M.A."/>
            <person name="Wolf J."/>
            <person name="Bergner S.V."/>
            <person name="Schilhabel M.B."/>
            <person name="Klostermeier U.C."/>
            <person name="Beiko R.G."/>
            <person name="Rosenstiel P."/>
            <person name="Hippler M."/>
            <person name="Laroche J."/>
        </authorList>
    </citation>
    <scope>NUCLEOTIDE SEQUENCE [LARGE SCALE GENOMIC DNA]</scope>
    <source>
        <strain evidence="3 4">CCMP1005</strain>
    </source>
</reference>
<sequence>MAIASIIRFACFRLLSDHSLFNRVLPEGLLGMARLMDLGRGVELATWEASVETSILSSVYANKIVERSRLKRFRFRHSHSLASSRLCKGLSETEASASHADSLGGAGPNLTEVLGRVPAVPELREGVGGPSYPTGLLALACTRIHTYPHREKAMSSESSATNLAADRSESADQAAQVKLRLMASGHERPEDDRGSAMGCDLEATQRGIYDSCPFCKTNVPNDDASILAMIYKRVDKGDAEAISFLGNNYYHGSLGLAKDIRRARELWTEAAELGSLDAHFGLGRIYYIGNDAKEDKPRGIHHWQQAAMKGHVQSRHMLGFVEHDNGNYDLAVQRYMISARMGYEVSLNAIKGMFREGRQATKAQYAEALLGYRDAVEEMKSPQREEAKRPGV</sequence>
<comment type="caution">
    <text evidence="3">The sequence shown here is derived from an EMBL/GenBank/DDBJ whole genome shotgun (WGS) entry which is preliminary data.</text>
</comment>
<name>K0R0N4_THAOC</name>
<dbReference type="InterPro" id="IPR050767">
    <property type="entry name" value="Sel1_AlgK"/>
</dbReference>
<dbReference type="AlphaFoldDB" id="K0R0N4"/>
<evidence type="ECO:0000313" key="4">
    <source>
        <dbReference type="Proteomes" id="UP000266841"/>
    </source>
</evidence>
<dbReference type="Pfam" id="PF08238">
    <property type="entry name" value="Sel1"/>
    <property type="match status" value="2"/>
</dbReference>
<dbReference type="SMART" id="SM00671">
    <property type="entry name" value="SEL1"/>
    <property type="match status" value="2"/>
</dbReference>
<dbReference type="eggNOG" id="ENOG502SDB9">
    <property type="taxonomic scope" value="Eukaryota"/>
</dbReference>
<dbReference type="Gene3D" id="1.25.40.10">
    <property type="entry name" value="Tetratricopeptide repeat domain"/>
    <property type="match status" value="1"/>
</dbReference>
<dbReference type="Proteomes" id="UP000266841">
    <property type="component" value="Unassembled WGS sequence"/>
</dbReference>
<dbReference type="InterPro" id="IPR011990">
    <property type="entry name" value="TPR-like_helical_dom_sf"/>
</dbReference>
<protein>
    <submittedName>
        <fullName evidence="3">Uncharacterized protein</fullName>
    </submittedName>
</protein>
<proteinExistence type="inferred from homology"/>
<keyword evidence="4" id="KW-1185">Reference proteome</keyword>
<dbReference type="PANTHER" id="PTHR11102:SF160">
    <property type="entry name" value="ERAD-ASSOCIATED E3 UBIQUITIN-PROTEIN LIGASE COMPONENT HRD3"/>
    <property type="match status" value="1"/>
</dbReference>
<evidence type="ECO:0000256" key="2">
    <source>
        <dbReference type="SAM" id="MobiDB-lite"/>
    </source>
</evidence>
<dbReference type="OrthoDB" id="272077at2759"/>
<accession>K0R0N4</accession>
<dbReference type="PANTHER" id="PTHR11102">
    <property type="entry name" value="SEL-1-LIKE PROTEIN"/>
    <property type="match status" value="1"/>
</dbReference>
<comment type="similarity">
    <text evidence="1">Belongs to the sel-1 family.</text>
</comment>
<dbReference type="SUPFAM" id="SSF81901">
    <property type="entry name" value="HCP-like"/>
    <property type="match status" value="1"/>
</dbReference>
<organism evidence="3 4">
    <name type="scientific">Thalassiosira oceanica</name>
    <name type="common">Marine diatom</name>
    <dbReference type="NCBI Taxonomy" id="159749"/>
    <lineage>
        <taxon>Eukaryota</taxon>
        <taxon>Sar</taxon>
        <taxon>Stramenopiles</taxon>
        <taxon>Ochrophyta</taxon>
        <taxon>Bacillariophyta</taxon>
        <taxon>Coscinodiscophyceae</taxon>
        <taxon>Thalassiosirophycidae</taxon>
        <taxon>Thalassiosirales</taxon>
        <taxon>Thalassiosiraceae</taxon>
        <taxon>Thalassiosira</taxon>
    </lineage>
</organism>
<gene>
    <name evidence="3" type="ORF">THAOC_35601</name>
</gene>
<evidence type="ECO:0000313" key="3">
    <source>
        <dbReference type="EMBL" id="EJK45768.1"/>
    </source>
</evidence>